<dbReference type="Proteomes" id="UP000035061">
    <property type="component" value="Chromosome"/>
</dbReference>
<organism evidence="3 4">
    <name type="scientific">Bifidobacterium catenulatum DSM 16992 = JCM 1194 = LMG 11043</name>
    <dbReference type="NCBI Taxonomy" id="566552"/>
    <lineage>
        <taxon>Bacteria</taxon>
        <taxon>Bacillati</taxon>
        <taxon>Actinomycetota</taxon>
        <taxon>Actinomycetes</taxon>
        <taxon>Bifidobacteriales</taxon>
        <taxon>Bifidobacteriaceae</taxon>
        <taxon>Bifidobacterium</taxon>
    </lineage>
</organism>
<protein>
    <submittedName>
        <fullName evidence="3">Uncharacterized protein</fullName>
    </submittedName>
</protein>
<sequence length="147" mass="16124">MLQINMADVMNVIGSLTPYLIAIGVLFVLALIVTFAVNKKTVKEVATRKIIHSESWLVALVGIVVAASMMLSGPMATLLNNATLTKYMLSDATVSKANELAKEVQSEAITMLKNDDSNLPLSNKKVNVFGWGLHQPGLWRHRLRLHV</sequence>
<keyword evidence="2" id="KW-0812">Transmembrane</keyword>
<gene>
    <name evidence="3" type="ORF">BBCT_1688</name>
</gene>
<evidence type="ECO:0000313" key="4">
    <source>
        <dbReference type="Proteomes" id="UP000035061"/>
    </source>
</evidence>
<keyword evidence="4" id="KW-1185">Reference proteome</keyword>
<dbReference type="EMBL" id="AP012325">
    <property type="protein sequence ID" value="BAR02656.1"/>
    <property type="molecule type" value="Genomic_DNA"/>
</dbReference>
<accession>A0ABN5V4A9</accession>
<evidence type="ECO:0000256" key="1">
    <source>
        <dbReference type="ARBA" id="ARBA00022801"/>
    </source>
</evidence>
<name>A0ABN5V4A9_9BIFI</name>
<keyword evidence="2" id="KW-0472">Membrane</keyword>
<feature type="transmembrane region" description="Helical" evidence="2">
    <location>
        <begin position="56"/>
        <end position="79"/>
    </location>
</feature>
<dbReference type="Gene3D" id="3.40.50.1700">
    <property type="entry name" value="Glycoside hydrolase family 3 C-terminal domain"/>
    <property type="match status" value="1"/>
</dbReference>
<reference evidence="3 4" key="1">
    <citation type="submission" date="2012-02" db="EMBL/GenBank/DDBJ databases">
        <title>Complete genome sequence of Bifidobacterium catenulatum JCM 1194.</title>
        <authorList>
            <person name="Toh H."/>
            <person name="Oshima K."/>
            <person name="Morita H."/>
            <person name="Hattori M."/>
        </authorList>
    </citation>
    <scope>NUCLEOTIDE SEQUENCE [LARGE SCALE GENOMIC DNA]</scope>
    <source>
        <strain evidence="3 4">JCM 1194</strain>
    </source>
</reference>
<feature type="transmembrane region" description="Helical" evidence="2">
    <location>
        <begin position="12"/>
        <end position="36"/>
    </location>
</feature>
<dbReference type="InterPro" id="IPR036881">
    <property type="entry name" value="Glyco_hydro_3_C_sf"/>
</dbReference>
<keyword evidence="2" id="KW-1133">Transmembrane helix</keyword>
<evidence type="ECO:0000313" key="3">
    <source>
        <dbReference type="EMBL" id="BAR02656.1"/>
    </source>
</evidence>
<evidence type="ECO:0000256" key="2">
    <source>
        <dbReference type="SAM" id="Phobius"/>
    </source>
</evidence>
<keyword evidence="1" id="KW-0378">Hydrolase</keyword>
<proteinExistence type="predicted"/>